<dbReference type="STRING" id="2025994.A0A2T3AC42"/>
<dbReference type="InterPro" id="IPR056451">
    <property type="entry name" value="Znf_Tbcl_Rhp7"/>
</dbReference>
<feature type="region of interest" description="Disordered" evidence="1">
    <location>
        <begin position="176"/>
        <end position="201"/>
    </location>
</feature>
<dbReference type="InParanoid" id="A0A2T3AC42"/>
<feature type="domain" description="DNA repair protein rhp7 treble clef" evidence="2">
    <location>
        <begin position="139"/>
        <end position="177"/>
    </location>
</feature>
<dbReference type="SUPFAM" id="SSF52047">
    <property type="entry name" value="RNI-like"/>
    <property type="match status" value="1"/>
</dbReference>
<dbReference type="EMBL" id="KZ678415">
    <property type="protein sequence ID" value="PSR90766.1"/>
    <property type="molecule type" value="Genomic_DNA"/>
</dbReference>
<dbReference type="SMART" id="SM00367">
    <property type="entry name" value="LRR_CC"/>
    <property type="match status" value="4"/>
</dbReference>
<evidence type="ECO:0000259" key="2">
    <source>
        <dbReference type="Pfam" id="PF23550"/>
    </source>
</evidence>
<gene>
    <name evidence="3" type="ORF">BD289DRAFT_365548</name>
</gene>
<accession>A0A2T3AC42</accession>
<sequence>MRSAQAAQTTTQQAPARRLRNIRGPQSALTDFLASHNIDANYIRQAHQRRLNQVQAQGPGVDDGAGEGPSNANTRVGGAGEAGIAGSSRASKKRKIDQQKAIDKIKASKKFQKRKKHLVDSDEEDDLIEELLKAKGPQPGQMGNCDICDVRFTVTPYSRAGPNGGLLCNPCGKELEKEQTPAKKKKKPAAGGPVGRRRKNQSSMLDGTYVLGAKSLMSLCIETLAKNIELAEDLGELPPRLIDRIARMLSKKRLLDPNTLNLFLQPTTNDLAVYDATKLSVDDLSRIFQTVPQLKSLKIKNGVQFKDEVMEYLISRDKLDLEGLHIHGANLLSNEMWKRFLTVKGVSLRTLQVYYTDKHFDDECVALLQQAAPNLRRLKIYHNQKVSGTGIRELAHLSNLQHLSINLHHQVHSDIWVSVLGSIGSGLKTLSLRMVPELDNSVLDAMHANCRSLSKLRITDSGAMTDAGFVRLFSDWQNPGLTFLDLEKCRLLDAHEPRNNPDAVGLCSEGFKALMKHSGRSLQSLNLDACRHISSAAFEEVFSADNTYPELKKLELSFCEEVSDLVVASIFRSCPNMKELIVFGCMKLKDVRVPRGKVLIGMPNALGMLIEG</sequence>
<reference evidence="3 4" key="1">
    <citation type="journal article" date="2018" name="Mycol. Prog.">
        <title>Coniella lustricola, a new species from submerged detritus.</title>
        <authorList>
            <person name="Raudabaugh D.B."/>
            <person name="Iturriaga T."/>
            <person name="Carver A."/>
            <person name="Mondo S."/>
            <person name="Pangilinan J."/>
            <person name="Lipzen A."/>
            <person name="He G."/>
            <person name="Amirebrahimi M."/>
            <person name="Grigoriev I.V."/>
            <person name="Miller A.N."/>
        </authorList>
    </citation>
    <scope>NUCLEOTIDE SEQUENCE [LARGE SCALE GENOMIC DNA]</scope>
    <source>
        <strain evidence="3 4">B22-T-1</strain>
    </source>
</reference>
<dbReference type="OrthoDB" id="1924287at2759"/>
<dbReference type="GO" id="GO:0031146">
    <property type="term" value="P:SCF-dependent proteasomal ubiquitin-dependent protein catabolic process"/>
    <property type="evidence" value="ECO:0007669"/>
    <property type="project" value="TreeGrafter"/>
</dbReference>
<evidence type="ECO:0000256" key="1">
    <source>
        <dbReference type="SAM" id="MobiDB-lite"/>
    </source>
</evidence>
<dbReference type="AlphaFoldDB" id="A0A2T3AC42"/>
<dbReference type="InterPro" id="IPR032675">
    <property type="entry name" value="LRR_dom_sf"/>
</dbReference>
<dbReference type="Pfam" id="PF23550">
    <property type="entry name" value="zf_Tbcl_Rhp7"/>
    <property type="match status" value="1"/>
</dbReference>
<keyword evidence="4" id="KW-1185">Reference proteome</keyword>
<evidence type="ECO:0000313" key="4">
    <source>
        <dbReference type="Proteomes" id="UP000241462"/>
    </source>
</evidence>
<dbReference type="GO" id="GO:0019005">
    <property type="term" value="C:SCF ubiquitin ligase complex"/>
    <property type="evidence" value="ECO:0007669"/>
    <property type="project" value="TreeGrafter"/>
</dbReference>
<dbReference type="PANTHER" id="PTHR13318">
    <property type="entry name" value="PARTNER OF PAIRED, ISOFORM B-RELATED"/>
    <property type="match status" value="1"/>
</dbReference>
<name>A0A2T3AC42_9PEZI</name>
<organism evidence="3 4">
    <name type="scientific">Coniella lustricola</name>
    <dbReference type="NCBI Taxonomy" id="2025994"/>
    <lineage>
        <taxon>Eukaryota</taxon>
        <taxon>Fungi</taxon>
        <taxon>Dikarya</taxon>
        <taxon>Ascomycota</taxon>
        <taxon>Pezizomycotina</taxon>
        <taxon>Sordariomycetes</taxon>
        <taxon>Sordariomycetidae</taxon>
        <taxon>Diaporthales</taxon>
        <taxon>Schizoparmaceae</taxon>
        <taxon>Coniella</taxon>
    </lineage>
</organism>
<feature type="compositionally biased region" description="Low complexity" evidence="1">
    <location>
        <begin position="1"/>
        <end position="14"/>
    </location>
</feature>
<evidence type="ECO:0000313" key="3">
    <source>
        <dbReference type="EMBL" id="PSR90766.1"/>
    </source>
</evidence>
<dbReference type="FunFam" id="3.80.10.10:FF:000601">
    <property type="entry name" value="DNA repair protein Rad7, protein"/>
    <property type="match status" value="1"/>
</dbReference>
<dbReference type="Proteomes" id="UP000241462">
    <property type="component" value="Unassembled WGS sequence"/>
</dbReference>
<dbReference type="InterPro" id="IPR006553">
    <property type="entry name" value="Leu-rich_rpt_Cys-con_subtyp"/>
</dbReference>
<feature type="region of interest" description="Disordered" evidence="1">
    <location>
        <begin position="1"/>
        <end position="23"/>
    </location>
</feature>
<dbReference type="FunCoup" id="A0A2T3AC42">
    <property type="interactions" value="32"/>
</dbReference>
<protein>
    <recommendedName>
        <fullName evidence="2">DNA repair protein rhp7 treble clef domain-containing protein</fullName>
    </recommendedName>
</protein>
<feature type="region of interest" description="Disordered" evidence="1">
    <location>
        <begin position="54"/>
        <end position="99"/>
    </location>
</feature>
<proteinExistence type="predicted"/>
<dbReference type="Gene3D" id="3.80.10.10">
    <property type="entry name" value="Ribonuclease Inhibitor"/>
    <property type="match status" value="2"/>
</dbReference>